<feature type="compositionally biased region" description="Polar residues" evidence="1">
    <location>
        <begin position="26"/>
        <end position="38"/>
    </location>
</feature>
<dbReference type="EMBL" id="OZ019907">
    <property type="protein sequence ID" value="CAK9205392.1"/>
    <property type="molecule type" value="Genomic_DNA"/>
</dbReference>
<proteinExistence type="predicted"/>
<sequence length="913" mass="97183">MTVSFSKSRHRSSQSLSSLSLENKVATPTTTTAYQGSASKEALVAPAAAEKRTIIAASLGESSRAAAMATHVVNGRTTTRSRRARPSSLGGSSEDFASKGLQMDQVMAATSPAEERKLTSKTSSRAPRPNHKLCSGSAPASPRPQQLQHSSAALVSKHHPQVYSAAGDERLGNQLGAAASHYVFSKTALERSFSNKSVHAKVAKADALTDQASKLQPTVASSSNSSSNSACRQDEAIVPGAEQSGQKLLQNDQELAEDSSILQILAQNMQQDMDVTGILPMEEDNVDKQSLETCRSNRTASADASTSKVSERQSAEGKAGNLLQTSFVTVESTASSVQDLMNVVVSDGLEMSTKPDGADGEASVISTVISSSTPRNLHSRGSSFSLDAERCVLPLGLQKPSLILPHGNREAKPAMDSTVASLSAVEKVTEEELTEAAFLSSVGWSCKDMSITGEKDCPEEKVCQHPLPVISSRCGSNKYMRGIQYVSEVTSTRHHSVEANCFSSTGGHTNSEAEVHEEEAPPGVVESGSSVASRTSNTCPGPNNRVQVPSDIIQWNKIRGRNLSRKFPGMIAVGKSGQNVLFKKQPMLDASLVNLSDTTLSYPVDKAAVHYNLDLHPEKENMENSNNCEGQRIGDVVAGVLVPGFQAFAAATQMTKKSDQSEDLHHGGLAWQEKGCQSKKAGHINLSNGTGILTSRSVCKPAPRLMLGSRTVPEVAYEKPSPPPPPSQQSNSSISMLQLYSQQTVEVYHEAPTSFSLLGNPSFSSSHQDRIWEEQAEAYSSGGRGSPAHEYYGPGVFQSASSLAAGAISSVESLHSASGSLRKHPLEWALTVSPSTLAAATDHETCNSSHDEKSNSKRNGRPRTPLRTLLAQDNNGKLMSGNNDIVNRSQPLGNPKRSIWSSCINCCSNCVVN</sequence>
<gene>
    <name evidence="2" type="ORF">CSSPTR1EN2_LOCUS7825</name>
</gene>
<feature type="compositionally biased region" description="Polar residues" evidence="1">
    <location>
        <begin position="294"/>
        <end position="308"/>
    </location>
</feature>
<protein>
    <submittedName>
        <fullName evidence="2">Uncharacterized protein</fullName>
    </submittedName>
</protein>
<feature type="region of interest" description="Disordered" evidence="1">
    <location>
        <begin position="843"/>
        <end position="866"/>
    </location>
</feature>
<evidence type="ECO:0000313" key="3">
    <source>
        <dbReference type="Proteomes" id="UP001497512"/>
    </source>
</evidence>
<evidence type="ECO:0000256" key="1">
    <source>
        <dbReference type="SAM" id="MobiDB-lite"/>
    </source>
</evidence>
<accession>A0ABP0TUF7</accession>
<feature type="compositionally biased region" description="Polar residues" evidence="1">
    <location>
        <begin position="527"/>
        <end position="546"/>
    </location>
</feature>
<feature type="region of interest" description="Disordered" evidence="1">
    <location>
        <begin position="294"/>
        <end position="318"/>
    </location>
</feature>
<feature type="region of interest" description="Disordered" evidence="1">
    <location>
        <begin position="71"/>
        <end position="152"/>
    </location>
</feature>
<feature type="region of interest" description="Disordered" evidence="1">
    <location>
        <begin position="1"/>
        <end position="43"/>
    </location>
</feature>
<organism evidence="2 3">
    <name type="scientific">Sphagnum troendelagicum</name>
    <dbReference type="NCBI Taxonomy" id="128251"/>
    <lineage>
        <taxon>Eukaryota</taxon>
        <taxon>Viridiplantae</taxon>
        <taxon>Streptophyta</taxon>
        <taxon>Embryophyta</taxon>
        <taxon>Bryophyta</taxon>
        <taxon>Sphagnophytina</taxon>
        <taxon>Sphagnopsida</taxon>
        <taxon>Sphagnales</taxon>
        <taxon>Sphagnaceae</taxon>
        <taxon>Sphagnum</taxon>
    </lineage>
</organism>
<evidence type="ECO:0000313" key="2">
    <source>
        <dbReference type="EMBL" id="CAK9205392.1"/>
    </source>
</evidence>
<feature type="region of interest" description="Disordered" evidence="1">
    <location>
        <begin position="714"/>
        <end position="733"/>
    </location>
</feature>
<dbReference type="Proteomes" id="UP001497512">
    <property type="component" value="Chromosome 15"/>
</dbReference>
<feature type="compositionally biased region" description="Polar residues" evidence="1">
    <location>
        <begin position="143"/>
        <end position="152"/>
    </location>
</feature>
<feature type="region of interest" description="Disordered" evidence="1">
    <location>
        <begin position="503"/>
        <end position="546"/>
    </location>
</feature>
<name>A0ABP0TUF7_9BRYO</name>
<reference evidence="2" key="1">
    <citation type="submission" date="2024-02" db="EMBL/GenBank/DDBJ databases">
        <authorList>
            <consortium name="ELIXIR-Norway"/>
            <consortium name="Elixir Norway"/>
        </authorList>
    </citation>
    <scope>NUCLEOTIDE SEQUENCE</scope>
</reference>
<feature type="compositionally biased region" description="Polar residues" evidence="1">
    <location>
        <begin position="503"/>
        <end position="512"/>
    </location>
</feature>
<feature type="compositionally biased region" description="Basic and acidic residues" evidence="1">
    <location>
        <begin position="843"/>
        <end position="855"/>
    </location>
</feature>
<keyword evidence="3" id="KW-1185">Reference proteome</keyword>